<proteinExistence type="predicted"/>
<protein>
    <recommendedName>
        <fullName evidence="6">Flagellar protein FlgT</fullName>
    </recommendedName>
</protein>
<evidence type="ECO:0008006" key="6">
    <source>
        <dbReference type="Google" id="ProtNLM"/>
    </source>
</evidence>
<evidence type="ECO:0000259" key="3">
    <source>
        <dbReference type="Pfam" id="PF16548"/>
    </source>
</evidence>
<dbReference type="InterPro" id="IPR032388">
    <property type="entry name" value="FlgT_C"/>
</dbReference>
<dbReference type="EMBL" id="CP011797">
    <property type="protein sequence ID" value="ATX75618.1"/>
    <property type="molecule type" value="Genomic_DNA"/>
</dbReference>
<dbReference type="Gene3D" id="3.30.1660.40">
    <property type="entry name" value="FlgT, N-terminal domain"/>
    <property type="match status" value="1"/>
</dbReference>
<evidence type="ECO:0000313" key="4">
    <source>
        <dbReference type="EMBL" id="ATX75618.1"/>
    </source>
</evidence>
<gene>
    <name evidence="4" type="ORF">REIFOR_00446</name>
</gene>
<dbReference type="Pfam" id="PF16548">
    <property type="entry name" value="FlgT_N"/>
    <property type="match status" value="1"/>
</dbReference>
<dbReference type="InterPro" id="IPR038180">
    <property type="entry name" value="FlgT_N_sf"/>
</dbReference>
<feature type="domain" description="Flagellar assembly protein T middle" evidence="2">
    <location>
        <begin position="114"/>
        <end position="276"/>
    </location>
</feature>
<accession>A0A2K8KKY8</accession>
<keyword evidence="5" id="KW-1185">Reference proteome</keyword>
<organism evidence="4 5">
    <name type="scientific">Reinekea forsetii</name>
    <dbReference type="NCBI Taxonomy" id="1336806"/>
    <lineage>
        <taxon>Bacteria</taxon>
        <taxon>Pseudomonadati</taxon>
        <taxon>Pseudomonadota</taxon>
        <taxon>Gammaproteobacteria</taxon>
        <taxon>Oceanospirillales</taxon>
        <taxon>Saccharospirillaceae</taxon>
        <taxon>Reinekea</taxon>
    </lineage>
</organism>
<dbReference type="Gene3D" id="2.40.10.410">
    <property type="entry name" value="FlgT, C-terminal domain"/>
    <property type="match status" value="1"/>
</dbReference>
<feature type="domain" description="Flagellar assembly protein T C-terminal" evidence="1">
    <location>
        <begin position="320"/>
        <end position="395"/>
    </location>
</feature>
<dbReference type="AlphaFoldDB" id="A0A2K8KKY8"/>
<reference evidence="4 5" key="1">
    <citation type="journal article" date="2017" name="Environ. Microbiol.">
        <title>Genomic and physiological analyses of 'Reinekea forsetii' reveal a versatile opportunistic lifestyle during spring algae blooms.</title>
        <authorList>
            <person name="Avci B."/>
            <person name="Hahnke R.L."/>
            <person name="Chafee M."/>
            <person name="Fischer T."/>
            <person name="Gruber-Vodicka H."/>
            <person name="Tegetmeyer H.E."/>
            <person name="Harder J."/>
            <person name="Fuchs B.M."/>
            <person name="Amann R.I."/>
            <person name="Teeling H."/>
        </authorList>
    </citation>
    <scope>NUCLEOTIDE SEQUENCE [LARGE SCALE GENOMIC DNA]</scope>
    <source>
        <strain evidence="4 5">Hel1_31_D35</strain>
    </source>
</reference>
<dbReference type="InterPro" id="IPR032386">
    <property type="entry name" value="FlgT_M"/>
</dbReference>
<evidence type="ECO:0000259" key="2">
    <source>
        <dbReference type="Pfam" id="PF16539"/>
    </source>
</evidence>
<dbReference type="InterPro" id="IPR032370">
    <property type="entry name" value="FlgT_N"/>
</dbReference>
<evidence type="ECO:0000259" key="1">
    <source>
        <dbReference type="Pfam" id="PF16538"/>
    </source>
</evidence>
<dbReference type="Proteomes" id="UP000229757">
    <property type="component" value="Chromosome"/>
</dbReference>
<evidence type="ECO:0000313" key="5">
    <source>
        <dbReference type="Proteomes" id="UP000229757"/>
    </source>
</evidence>
<sequence>MVLALCQGWVWAEAKALVPIDANGVAEIEYNDINSARVRAMRNAIENASMQVSANIQSTQVMENGNLTVDHLRIHSAAKVTDIQVISEGRDGDYYRVNIMARVAPDKICANVMANQYYKSVAITGFAMENPQHSTLGHLGSVDRSLPALLVNDINSRQGLRALSANYMTLYPNTPNAPTQISPRMTLTRAVTAAKDLGVQFVVSGVIRDMAMENPDAPRANNWDRWLKKVGITKAKRTRHFVFDLYVHDGYSGALVFQSRYRTYGLWNEKNNSIIGFGTGRFFATDYGQEVRLLLDRAVTDLQANIQCQPFMATIAQVDGKRIFVSSGAESGLRPGDFLSVYRTSQKFDRQGDSFWQISDTRLVAEVKQVQPYYAVAELAIDSERLNLQVDDLVMAW</sequence>
<dbReference type="Gene3D" id="3.40.50.10610">
    <property type="entry name" value="ABC-type transport auxiliary lipoprotein component"/>
    <property type="match status" value="1"/>
</dbReference>
<dbReference type="KEGG" id="rfo:REIFOR_00446"/>
<dbReference type="Pfam" id="PF16538">
    <property type="entry name" value="FlgT_C"/>
    <property type="match status" value="1"/>
</dbReference>
<dbReference type="InterPro" id="IPR038165">
    <property type="entry name" value="FlgT_C_sf"/>
</dbReference>
<feature type="domain" description="Flagellar assembly protein T N-terminal" evidence="3">
    <location>
        <begin position="20"/>
        <end position="104"/>
    </location>
</feature>
<name>A0A2K8KKY8_9GAMM</name>
<dbReference type="Pfam" id="PF16539">
    <property type="entry name" value="FlgT_M"/>
    <property type="match status" value="1"/>
</dbReference>